<reference evidence="8 9" key="1">
    <citation type="submission" date="2018-08" db="EMBL/GenBank/DDBJ databases">
        <title>A genome reference for cultivated species of the human gut microbiota.</title>
        <authorList>
            <person name="Zou Y."/>
            <person name="Xue W."/>
            <person name="Luo G."/>
        </authorList>
    </citation>
    <scope>NUCLEOTIDE SEQUENCE [LARGE SCALE GENOMIC DNA]</scope>
    <source>
        <strain evidence="8 9">AF33-12</strain>
    </source>
</reference>
<evidence type="ECO:0000256" key="2">
    <source>
        <dbReference type="ARBA" id="ARBA00022670"/>
    </source>
</evidence>
<evidence type="ECO:0000256" key="4">
    <source>
        <dbReference type="ARBA" id="ARBA00022801"/>
    </source>
</evidence>
<keyword evidence="2" id="KW-0645">Protease</keyword>
<comment type="caution">
    <text evidence="8">The sequence shown here is derived from an EMBL/GenBank/DDBJ whole genome shotgun (WGS) entry which is preliminary data.</text>
</comment>
<evidence type="ECO:0000256" key="3">
    <source>
        <dbReference type="ARBA" id="ARBA00022723"/>
    </source>
</evidence>
<accession>A0A415RX71</accession>
<dbReference type="InterPro" id="IPR001405">
    <property type="entry name" value="UPF0758"/>
</dbReference>
<name>A0A415RX71_MEDGN</name>
<organism evidence="8 9">
    <name type="scientific">Mediterraneibacter gnavus</name>
    <name type="common">Ruminococcus gnavus</name>
    <dbReference type="NCBI Taxonomy" id="33038"/>
    <lineage>
        <taxon>Bacteria</taxon>
        <taxon>Bacillati</taxon>
        <taxon>Bacillota</taxon>
        <taxon>Clostridia</taxon>
        <taxon>Lachnospirales</taxon>
        <taxon>Lachnospiraceae</taxon>
        <taxon>Mediterraneibacter</taxon>
    </lineage>
</organism>
<comment type="similarity">
    <text evidence="1">Belongs to the UPF0758 family.</text>
</comment>
<dbReference type="PANTHER" id="PTHR30471:SF3">
    <property type="entry name" value="UPF0758 PROTEIN YEES-RELATED"/>
    <property type="match status" value="1"/>
</dbReference>
<evidence type="ECO:0000256" key="6">
    <source>
        <dbReference type="ARBA" id="ARBA00023049"/>
    </source>
</evidence>
<dbReference type="RefSeq" id="WP_118445582.1">
    <property type="nucleotide sequence ID" value="NZ_JBCPGC010000080.1"/>
</dbReference>
<dbReference type="CDD" id="cd08071">
    <property type="entry name" value="MPN_DUF2466"/>
    <property type="match status" value="1"/>
</dbReference>
<dbReference type="GO" id="GO:0008237">
    <property type="term" value="F:metallopeptidase activity"/>
    <property type="evidence" value="ECO:0007669"/>
    <property type="project" value="UniProtKB-KW"/>
</dbReference>
<dbReference type="Pfam" id="PF04002">
    <property type="entry name" value="RadC"/>
    <property type="match status" value="1"/>
</dbReference>
<dbReference type="GO" id="GO:0046872">
    <property type="term" value="F:metal ion binding"/>
    <property type="evidence" value="ECO:0007669"/>
    <property type="project" value="UniProtKB-KW"/>
</dbReference>
<evidence type="ECO:0000256" key="1">
    <source>
        <dbReference type="ARBA" id="ARBA00010243"/>
    </source>
</evidence>
<keyword evidence="5" id="KW-0862">Zinc</keyword>
<dbReference type="Proteomes" id="UP000285610">
    <property type="component" value="Unassembled WGS sequence"/>
</dbReference>
<keyword evidence="3" id="KW-0479">Metal-binding</keyword>
<dbReference type="InterPro" id="IPR037518">
    <property type="entry name" value="MPN"/>
</dbReference>
<evidence type="ECO:0000313" key="9">
    <source>
        <dbReference type="Proteomes" id="UP000285610"/>
    </source>
</evidence>
<dbReference type="EMBL" id="QRQE01000118">
    <property type="protein sequence ID" value="RHM66800.1"/>
    <property type="molecule type" value="Genomic_DNA"/>
</dbReference>
<dbReference type="GO" id="GO:0006508">
    <property type="term" value="P:proteolysis"/>
    <property type="evidence" value="ECO:0007669"/>
    <property type="project" value="UniProtKB-KW"/>
</dbReference>
<sequence>MDKLNVVSIRLVDSPPLYSKKKLQSPEAVYQLLADEFSSLDREVGCILNLKTSGAVINLNIVSMGSLNAALMEPREIFKSSILSNAASIILLHNHPSDDLQPSKEDINLTRRIELAGELLGIPLLDHIILGRGRYMSLREKGYMKLEWGGQEEVFQAAEKERKERRR</sequence>
<keyword evidence="6" id="KW-0482">Metalloprotease</keyword>
<evidence type="ECO:0000259" key="7">
    <source>
        <dbReference type="PROSITE" id="PS50249"/>
    </source>
</evidence>
<gene>
    <name evidence="8" type="ORF">DWZ50_20240</name>
</gene>
<dbReference type="AlphaFoldDB" id="A0A415RX71"/>
<dbReference type="InterPro" id="IPR025657">
    <property type="entry name" value="RadC_JAB"/>
</dbReference>
<evidence type="ECO:0000256" key="5">
    <source>
        <dbReference type="ARBA" id="ARBA00022833"/>
    </source>
</evidence>
<feature type="domain" description="MPN" evidence="7">
    <location>
        <begin position="22"/>
        <end position="144"/>
    </location>
</feature>
<proteinExistence type="inferred from homology"/>
<keyword evidence="4" id="KW-0378">Hydrolase</keyword>
<protein>
    <recommendedName>
        <fullName evidence="7">MPN domain-containing protein</fullName>
    </recommendedName>
</protein>
<dbReference type="PANTHER" id="PTHR30471">
    <property type="entry name" value="DNA REPAIR PROTEIN RADC"/>
    <property type="match status" value="1"/>
</dbReference>
<evidence type="ECO:0000313" key="8">
    <source>
        <dbReference type="EMBL" id="RHM66800.1"/>
    </source>
</evidence>
<dbReference type="PROSITE" id="PS50249">
    <property type="entry name" value="MPN"/>
    <property type="match status" value="1"/>
</dbReference>
<dbReference type="Gene3D" id="3.40.140.10">
    <property type="entry name" value="Cytidine Deaminase, domain 2"/>
    <property type="match status" value="1"/>
</dbReference>